<name>A0A9Q3JZE0_9BASI</name>
<dbReference type="Proteomes" id="UP000765509">
    <property type="component" value="Unassembled WGS sequence"/>
</dbReference>
<comment type="caution">
    <text evidence="1">The sequence shown here is derived from an EMBL/GenBank/DDBJ whole genome shotgun (WGS) entry which is preliminary data.</text>
</comment>
<protein>
    <submittedName>
        <fullName evidence="1">Uncharacterized protein</fullName>
    </submittedName>
</protein>
<proteinExistence type="predicted"/>
<dbReference type="EMBL" id="AVOT02087534">
    <property type="protein sequence ID" value="MBW0571111.1"/>
    <property type="molecule type" value="Genomic_DNA"/>
</dbReference>
<accession>A0A9Q3JZE0</accession>
<evidence type="ECO:0000313" key="1">
    <source>
        <dbReference type="EMBL" id="MBW0571111.1"/>
    </source>
</evidence>
<organism evidence="1 2">
    <name type="scientific">Austropuccinia psidii MF-1</name>
    <dbReference type="NCBI Taxonomy" id="1389203"/>
    <lineage>
        <taxon>Eukaryota</taxon>
        <taxon>Fungi</taxon>
        <taxon>Dikarya</taxon>
        <taxon>Basidiomycota</taxon>
        <taxon>Pucciniomycotina</taxon>
        <taxon>Pucciniomycetes</taxon>
        <taxon>Pucciniales</taxon>
        <taxon>Sphaerophragmiaceae</taxon>
        <taxon>Austropuccinia</taxon>
    </lineage>
</organism>
<keyword evidence="2" id="KW-1185">Reference proteome</keyword>
<sequence>MRPKGAKWAHLSQCLTPNCQKNHLRTQIGHKSVHGLWKPSEATRSAPRKDSPPVQGNICLSSMHSVLKDQEWCIYGIIYHYESFLLSNPMVTLSEHNYVIPNQVPSPSPFLKKDFSAIQSGSSLADTRIPFEDPNHLALQRLGFHLLIRTIVRAILRGYQSFQSLSRHQVFSIPWTPQLVYTGSNQASCMTLAQLGQFIFHCGN</sequence>
<dbReference type="AlphaFoldDB" id="A0A9Q3JZE0"/>
<evidence type="ECO:0000313" key="2">
    <source>
        <dbReference type="Proteomes" id="UP000765509"/>
    </source>
</evidence>
<gene>
    <name evidence="1" type="ORF">O181_110826</name>
</gene>
<reference evidence="1" key="1">
    <citation type="submission" date="2021-03" db="EMBL/GenBank/DDBJ databases">
        <title>Draft genome sequence of rust myrtle Austropuccinia psidii MF-1, a brazilian biotype.</title>
        <authorList>
            <person name="Quecine M.C."/>
            <person name="Pachon D.M.R."/>
            <person name="Bonatelli M.L."/>
            <person name="Correr F.H."/>
            <person name="Franceschini L.M."/>
            <person name="Leite T.F."/>
            <person name="Margarido G.R.A."/>
            <person name="Almeida C.A."/>
            <person name="Ferrarezi J.A."/>
            <person name="Labate C.A."/>
        </authorList>
    </citation>
    <scope>NUCLEOTIDE SEQUENCE</scope>
    <source>
        <strain evidence="1">MF-1</strain>
    </source>
</reference>